<dbReference type="KEGG" id="ahb:bsdtb5_28370"/>
<dbReference type="NCBIfam" id="TIGR00732">
    <property type="entry name" value="dprA"/>
    <property type="match status" value="1"/>
</dbReference>
<dbReference type="Gene3D" id="3.40.50.450">
    <property type="match status" value="1"/>
</dbReference>
<reference evidence="3 4" key="1">
    <citation type="submission" date="2020-11" db="EMBL/GenBank/DDBJ databases">
        <title>Draft genome sequencing of a Lachnospiraceae strain isolated from anoxic soil subjected to BSD treatment.</title>
        <authorList>
            <person name="Uek A."/>
            <person name="Tonouchi A."/>
        </authorList>
    </citation>
    <scope>NUCLEOTIDE SEQUENCE [LARGE SCALE GENOMIC DNA]</scope>
    <source>
        <strain evidence="3 4">TB5</strain>
    </source>
</reference>
<dbReference type="GO" id="GO:0009294">
    <property type="term" value="P:DNA-mediated transformation"/>
    <property type="evidence" value="ECO:0007669"/>
    <property type="project" value="InterPro"/>
</dbReference>
<gene>
    <name evidence="3" type="ORF">bsdtb5_28370</name>
</gene>
<dbReference type="InterPro" id="IPR036388">
    <property type="entry name" value="WH-like_DNA-bd_sf"/>
</dbReference>
<organism evidence="3 4">
    <name type="scientific">Anaeromicropila herbilytica</name>
    <dbReference type="NCBI Taxonomy" id="2785025"/>
    <lineage>
        <taxon>Bacteria</taxon>
        <taxon>Bacillati</taxon>
        <taxon>Bacillota</taxon>
        <taxon>Clostridia</taxon>
        <taxon>Lachnospirales</taxon>
        <taxon>Lachnospiraceae</taxon>
        <taxon>Anaeromicropila</taxon>
    </lineage>
</organism>
<dbReference type="Gene3D" id="1.10.10.10">
    <property type="entry name" value="Winged helix-like DNA-binding domain superfamily/Winged helix DNA-binding domain"/>
    <property type="match status" value="1"/>
</dbReference>
<proteinExistence type="inferred from homology"/>
<dbReference type="InterPro" id="IPR003488">
    <property type="entry name" value="DprA"/>
</dbReference>
<keyword evidence="4" id="KW-1185">Reference proteome</keyword>
<comment type="similarity">
    <text evidence="1">Belongs to the DprA/Smf family.</text>
</comment>
<evidence type="ECO:0000256" key="1">
    <source>
        <dbReference type="ARBA" id="ARBA00006525"/>
    </source>
</evidence>
<name>A0A7R7EMJ8_9FIRM</name>
<dbReference type="PANTHER" id="PTHR43022:SF1">
    <property type="entry name" value="PROTEIN SMF"/>
    <property type="match status" value="1"/>
</dbReference>
<accession>A0A7R7EMJ8</accession>
<protein>
    <submittedName>
        <fullName evidence="3">DNA processing protein DprA</fullName>
    </submittedName>
</protein>
<dbReference type="AlphaFoldDB" id="A0A7R7EMJ8"/>
<dbReference type="RefSeq" id="WP_271712656.1">
    <property type="nucleotide sequence ID" value="NZ_AP024169.1"/>
</dbReference>
<dbReference type="EMBL" id="AP024169">
    <property type="protein sequence ID" value="BCN31542.1"/>
    <property type="molecule type" value="Genomic_DNA"/>
</dbReference>
<evidence type="ECO:0000259" key="2">
    <source>
        <dbReference type="Pfam" id="PF02481"/>
    </source>
</evidence>
<dbReference type="SUPFAM" id="SSF47781">
    <property type="entry name" value="RuvA domain 2-like"/>
    <property type="match status" value="1"/>
</dbReference>
<feature type="domain" description="Smf/DprA SLOG" evidence="2">
    <location>
        <begin position="81"/>
        <end position="288"/>
    </location>
</feature>
<sequence>MECTEKEYQYWLYSINGIGIKKVAALLDNYNCAKEVFDASENSLKKIGKLNEKDVKAILYRRDIELVKRNYEKLHRKGIHFIIKEEKEYPSRLKHIYDSPNALYVRGKLPKEDEVTISIVGARNCSEYGKELAKYFASEMAKCGIGIISGLARGIDSFSHMGALKSGGITYGILGCGIDWCYPAENISLYMEMIEKGGVISEYGPGISPKPGLFPMRNRIISGMSDGILVVEAKEKSGSLITVDMGLEQGKNVYAIPGKITDPLSTGCNNLIKMGAKLVTNPIEIIDDYIYSKKKIEIQGKNFDNLLETYEKIVYANLSLEPKHLNEIIDETKLDINIVVDTLLSLELKSYVKEVTRNYYSLTLVP</sequence>
<evidence type="ECO:0000313" key="4">
    <source>
        <dbReference type="Proteomes" id="UP000595897"/>
    </source>
</evidence>
<evidence type="ECO:0000313" key="3">
    <source>
        <dbReference type="EMBL" id="BCN31542.1"/>
    </source>
</evidence>
<dbReference type="Pfam" id="PF02481">
    <property type="entry name" value="DNA_processg_A"/>
    <property type="match status" value="1"/>
</dbReference>
<dbReference type="PANTHER" id="PTHR43022">
    <property type="entry name" value="PROTEIN SMF"/>
    <property type="match status" value="1"/>
</dbReference>
<dbReference type="SUPFAM" id="SSF102405">
    <property type="entry name" value="MCP/YpsA-like"/>
    <property type="match status" value="1"/>
</dbReference>
<dbReference type="InterPro" id="IPR010994">
    <property type="entry name" value="RuvA_2-like"/>
</dbReference>
<dbReference type="Proteomes" id="UP000595897">
    <property type="component" value="Chromosome"/>
</dbReference>
<dbReference type="InterPro" id="IPR057666">
    <property type="entry name" value="DrpA_SLOG"/>
</dbReference>